<dbReference type="InterPro" id="IPR050301">
    <property type="entry name" value="NTE"/>
</dbReference>
<gene>
    <name evidence="6" type="ORF">IAC78_00645</name>
</gene>
<sequence>MFRAFQKPRIGIVLNGGGARGPFQIGVYIALKQHGYIDKIKAMTASSVGAFSATLFLLEDEKKMIDLWKLIDNKTVKANKDFSFIKKVSSALTKKAGYYSRDKLIDLMTDKLDLEKIYQTKLPIYFSLAKRVIEDEKNTSYQAEYIKVNNLKEDDILTLLMATSAIPMVFDPVPYKGNTYVDPMMADNEPIKPLLNYDLDYVFILPLNNSHLTKTYSPSLPFDIVDFTCPQMMELKLKNMIDFDPTNQDSYISLGYFTADTLLSLLESKGLLANRLNLKKRKELNIYSLSNLHISDIRFDIMNSEDILKLAQKQKRK</sequence>
<evidence type="ECO:0000256" key="2">
    <source>
        <dbReference type="ARBA" id="ARBA00022963"/>
    </source>
</evidence>
<evidence type="ECO:0000313" key="7">
    <source>
        <dbReference type="Proteomes" id="UP000823629"/>
    </source>
</evidence>
<dbReference type="Gene3D" id="3.40.1090.10">
    <property type="entry name" value="Cytosolic phospholipase A2 catalytic domain"/>
    <property type="match status" value="1"/>
</dbReference>
<dbReference type="PANTHER" id="PTHR14226:SF57">
    <property type="entry name" value="BLR7027 PROTEIN"/>
    <property type="match status" value="1"/>
</dbReference>
<evidence type="ECO:0000313" key="6">
    <source>
        <dbReference type="EMBL" id="MBO8413979.1"/>
    </source>
</evidence>
<feature type="short sequence motif" description="GXGXXG" evidence="4">
    <location>
        <begin position="16"/>
        <end position="21"/>
    </location>
</feature>
<dbReference type="Pfam" id="PF01734">
    <property type="entry name" value="Patatin"/>
    <property type="match status" value="1"/>
</dbReference>
<feature type="active site" description="Nucleophile" evidence="4">
    <location>
        <position position="47"/>
    </location>
</feature>
<evidence type="ECO:0000256" key="3">
    <source>
        <dbReference type="ARBA" id="ARBA00023098"/>
    </source>
</evidence>
<dbReference type="InterPro" id="IPR002641">
    <property type="entry name" value="PNPLA_dom"/>
</dbReference>
<protein>
    <submittedName>
        <fullName evidence="6">Patatin-like phospholipase family protein</fullName>
    </submittedName>
</protein>
<accession>A0A9D9GRI3</accession>
<feature type="active site" description="Proton acceptor" evidence="4">
    <location>
        <position position="182"/>
    </location>
</feature>
<dbReference type="PROSITE" id="PS51635">
    <property type="entry name" value="PNPLA"/>
    <property type="match status" value="1"/>
</dbReference>
<evidence type="ECO:0000256" key="1">
    <source>
        <dbReference type="ARBA" id="ARBA00022801"/>
    </source>
</evidence>
<keyword evidence="1 4" id="KW-0378">Hydrolase</keyword>
<feature type="domain" description="PNPLA" evidence="5">
    <location>
        <begin position="12"/>
        <end position="195"/>
    </location>
</feature>
<dbReference type="EMBL" id="JADING010000015">
    <property type="protein sequence ID" value="MBO8413979.1"/>
    <property type="molecule type" value="Genomic_DNA"/>
</dbReference>
<dbReference type="GO" id="GO:0016787">
    <property type="term" value="F:hydrolase activity"/>
    <property type="evidence" value="ECO:0007669"/>
    <property type="project" value="UniProtKB-UniRule"/>
</dbReference>
<name>A0A9D9GRI3_9BACL</name>
<proteinExistence type="predicted"/>
<dbReference type="InterPro" id="IPR016035">
    <property type="entry name" value="Acyl_Trfase/lysoPLipase"/>
</dbReference>
<dbReference type="SUPFAM" id="SSF52151">
    <property type="entry name" value="FabD/lysophospholipase-like"/>
    <property type="match status" value="1"/>
</dbReference>
<dbReference type="PANTHER" id="PTHR14226">
    <property type="entry name" value="NEUROPATHY TARGET ESTERASE/SWISS CHEESE D.MELANOGASTER"/>
    <property type="match status" value="1"/>
</dbReference>
<keyword evidence="2 4" id="KW-0442">Lipid degradation</keyword>
<evidence type="ECO:0000256" key="4">
    <source>
        <dbReference type="PROSITE-ProRule" id="PRU01161"/>
    </source>
</evidence>
<reference evidence="6" key="2">
    <citation type="journal article" date="2021" name="PeerJ">
        <title>Extensive microbial diversity within the chicken gut microbiome revealed by metagenomics and culture.</title>
        <authorList>
            <person name="Gilroy R."/>
            <person name="Ravi A."/>
            <person name="Getino M."/>
            <person name="Pursley I."/>
            <person name="Horton D.L."/>
            <person name="Alikhan N.F."/>
            <person name="Baker D."/>
            <person name="Gharbi K."/>
            <person name="Hall N."/>
            <person name="Watson M."/>
            <person name="Adriaenssens E.M."/>
            <person name="Foster-Nyarko E."/>
            <person name="Jarju S."/>
            <person name="Secka A."/>
            <person name="Antonio M."/>
            <person name="Oren A."/>
            <person name="Chaudhuri R.R."/>
            <person name="La Ragione R."/>
            <person name="Hildebrand F."/>
            <person name="Pallen M.J."/>
        </authorList>
    </citation>
    <scope>NUCLEOTIDE SEQUENCE</scope>
    <source>
        <strain evidence="6">1748</strain>
    </source>
</reference>
<keyword evidence="3 4" id="KW-0443">Lipid metabolism</keyword>
<dbReference type="Proteomes" id="UP000823629">
    <property type="component" value="Unassembled WGS sequence"/>
</dbReference>
<evidence type="ECO:0000259" key="5">
    <source>
        <dbReference type="PROSITE" id="PS51635"/>
    </source>
</evidence>
<comment type="caution">
    <text evidence="4">Lacks conserved residue(s) required for the propagation of feature annotation.</text>
</comment>
<dbReference type="GO" id="GO:0016042">
    <property type="term" value="P:lipid catabolic process"/>
    <property type="evidence" value="ECO:0007669"/>
    <property type="project" value="UniProtKB-UniRule"/>
</dbReference>
<comment type="caution">
    <text evidence="6">The sequence shown here is derived from an EMBL/GenBank/DDBJ whole genome shotgun (WGS) entry which is preliminary data.</text>
</comment>
<reference evidence="6" key="1">
    <citation type="submission" date="2020-10" db="EMBL/GenBank/DDBJ databases">
        <authorList>
            <person name="Gilroy R."/>
        </authorList>
    </citation>
    <scope>NUCLEOTIDE SEQUENCE</scope>
    <source>
        <strain evidence="6">1748</strain>
    </source>
</reference>
<dbReference type="AlphaFoldDB" id="A0A9D9GRI3"/>
<organism evidence="6 7">
    <name type="scientific">Candidatus Scatoplasma merdavium</name>
    <dbReference type="NCBI Taxonomy" id="2840932"/>
    <lineage>
        <taxon>Bacteria</taxon>
        <taxon>Bacillati</taxon>
        <taxon>Bacillota</taxon>
        <taxon>Bacilli</taxon>
        <taxon>Bacillales</taxon>
        <taxon>Candidatus Scatoplasma</taxon>
    </lineage>
</organism>